<evidence type="ECO:0000256" key="7">
    <source>
        <dbReference type="ARBA" id="ARBA00022848"/>
    </source>
</evidence>
<dbReference type="PROSITE" id="PS00086">
    <property type="entry name" value="CYTOCHROME_P450"/>
    <property type="match status" value="1"/>
</dbReference>
<dbReference type="EMBL" id="OC916654">
    <property type="protein sequence ID" value="CAD7644868.1"/>
    <property type="molecule type" value="Genomic_DNA"/>
</dbReference>
<dbReference type="AlphaFoldDB" id="A0A7R9LNF4"/>
<evidence type="ECO:0000256" key="6">
    <source>
        <dbReference type="ARBA" id="ARBA00022723"/>
    </source>
</evidence>
<dbReference type="Gene3D" id="1.10.630.10">
    <property type="entry name" value="Cytochrome P450"/>
    <property type="match status" value="1"/>
</dbReference>
<keyword evidence="5 12" id="KW-0349">Heme</keyword>
<evidence type="ECO:0000313" key="15">
    <source>
        <dbReference type="EMBL" id="CAD7644868.1"/>
    </source>
</evidence>
<dbReference type="InterPro" id="IPR002401">
    <property type="entry name" value="Cyt_P450_E_grp-I"/>
</dbReference>
<keyword evidence="7" id="KW-0256">Endoplasmic reticulum</keyword>
<comment type="function">
    <text evidence="11">Cytochromes P450 are a group of heme-thiolate monooxygenases. They oxidize a variety of structurally unrelated compounds, including steroids, fatty acids, and xenobiotics.</text>
</comment>
<dbReference type="FunFam" id="1.10.630.10:FF:000182">
    <property type="entry name" value="Cytochrome P450 3A4"/>
    <property type="match status" value="1"/>
</dbReference>
<dbReference type="PRINTS" id="PR00385">
    <property type="entry name" value="P450"/>
</dbReference>
<dbReference type="CDD" id="cd11055">
    <property type="entry name" value="CYP3A-like"/>
    <property type="match status" value="1"/>
</dbReference>
<dbReference type="InterPro" id="IPR050705">
    <property type="entry name" value="Cytochrome_P450_3A"/>
</dbReference>
<dbReference type="Proteomes" id="UP000728032">
    <property type="component" value="Unassembled WGS sequence"/>
</dbReference>
<evidence type="ECO:0000256" key="12">
    <source>
        <dbReference type="PIRSR" id="PIRSR602401-1"/>
    </source>
</evidence>
<feature type="binding site" description="axial binding residue" evidence="12">
    <location>
        <position position="418"/>
    </location>
    <ligand>
        <name>heme</name>
        <dbReference type="ChEBI" id="CHEBI:30413"/>
    </ligand>
    <ligandPart>
        <name>Fe</name>
        <dbReference type="ChEBI" id="CHEBI:18248"/>
    </ligandPart>
</feature>
<comment type="similarity">
    <text evidence="4 13">Belongs to the cytochrome P450 family.</text>
</comment>
<dbReference type="GO" id="GO:0008395">
    <property type="term" value="F:steroid hydroxylase activity"/>
    <property type="evidence" value="ECO:0007669"/>
    <property type="project" value="TreeGrafter"/>
</dbReference>
<keyword evidence="8 13" id="KW-0560">Oxidoreductase</keyword>
<dbReference type="SUPFAM" id="SSF48264">
    <property type="entry name" value="Cytochrome P450"/>
    <property type="match status" value="1"/>
</dbReference>
<feature type="region of interest" description="Disordered" evidence="14">
    <location>
        <begin position="251"/>
        <end position="272"/>
    </location>
</feature>
<name>A0A7R9LNF4_9ACAR</name>
<keyword evidence="6 12" id="KW-0479">Metal-binding</keyword>
<proteinExistence type="inferred from homology"/>
<dbReference type="Pfam" id="PF00067">
    <property type="entry name" value="p450"/>
    <property type="match status" value="1"/>
</dbReference>
<keyword evidence="9 12" id="KW-0408">Iron</keyword>
<protein>
    <recommendedName>
        <fullName evidence="17">Cytochrome P450</fullName>
    </recommendedName>
</protein>
<reference evidence="15" key="1">
    <citation type="submission" date="2020-11" db="EMBL/GenBank/DDBJ databases">
        <authorList>
            <person name="Tran Van P."/>
        </authorList>
    </citation>
    <scope>NUCLEOTIDE SEQUENCE</scope>
</reference>
<dbReference type="EMBL" id="CAJPVJ010001829">
    <property type="protein sequence ID" value="CAG2165362.1"/>
    <property type="molecule type" value="Genomic_DNA"/>
</dbReference>
<sequence>MRWWFTYWSRHGVPGPNFMEYELFYSIHHHYILKAVQKYGRIYGTYLGTGRSLVVNEPDLIRDIMVKDFRVFADHKHIHNGSTKIAKDLYLMHGNDDWKRVRSAVTPAFTSSKMRAMMDSIGDIFDTFCDNLRKFQTKGETIDIREYMGALTMDVICRCAYGINPESIHNPNHPIVTNAKKILTVDASMNMVTSVLAPGLAKMLNLELFDKNALTYFDKLTNQILTQRKTINNIADKYSEMADNDIGYHSLSDGERDVSPESMSKRPTSQLTPDEMTAQGVSFFIGGYNSTSTALTHAIYYLSLHPECQQKLYSELKTCDEYTYETLGLLKYLNAVINETLRLAPSLTRIQRECLMDYKLGNTGITIPKGTCVEIYPYTLHRDPDYWPNPNDFLPDRWFESTHHPYAYVPFGGGPRQCIGQRFAITEMQMCLAKLIRKFEFSLAQTSKLDYFVCNALMSPKKLLVQLALRS</sequence>
<dbReference type="PANTHER" id="PTHR24302:SF15">
    <property type="entry name" value="FATTY-ACID PEROXYGENASE"/>
    <property type="match status" value="1"/>
</dbReference>
<organism evidence="15">
    <name type="scientific">Oppiella nova</name>
    <dbReference type="NCBI Taxonomy" id="334625"/>
    <lineage>
        <taxon>Eukaryota</taxon>
        <taxon>Metazoa</taxon>
        <taxon>Ecdysozoa</taxon>
        <taxon>Arthropoda</taxon>
        <taxon>Chelicerata</taxon>
        <taxon>Arachnida</taxon>
        <taxon>Acari</taxon>
        <taxon>Acariformes</taxon>
        <taxon>Sarcoptiformes</taxon>
        <taxon>Oribatida</taxon>
        <taxon>Brachypylina</taxon>
        <taxon>Oppioidea</taxon>
        <taxon>Oppiidae</taxon>
        <taxon>Oppiella</taxon>
    </lineage>
</organism>
<keyword evidence="7" id="KW-0492">Microsome</keyword>
<feature type="compositionally biased region" description="Polar residues" evidence="14">
    <location>
        <begin position="261"/>
        <end position="272"/>
    </location>
</feature>
<keyword evidence="16" id="KW-1185">Reference proteome</keyword>
<evidence type="ECO:0000256" key="2">
    <source>
        <dbReference type="ARBA" id="ARBA00004174"/>
    </source>
</evidence>
<evidence type="ECO:0000256" key="4">
    <source>
        <dbReference type="ARBA" id="ARBA00010617"/>
    </source>
</evidence>
<evidence type="ECO:0000256" key="14">
    <source>
        <dbReference type="SAM" id="MobiDB-lite"/>
    </source>
</evidence>
<comment type="cofactor">
    <cofactor evidence="1 12">
        <name>heme</name>
        <dbReference type="ChEBI" id="CHEBI:30413"/>
    </cofactor>
</comment>
<evidence type="ECO:0000256" key="1">
    <source>
        <dbReference type="ARBA" id="ARBA00001971"/>
    </source>
</evidence>
<evidence type="ECO:0008006" key="17">
    <source>
        <dbReference type="Google" id="ProtNLM"/>
    </source>
</evidence>
<dbReference type="InterPro" id="IPR017972">
    <property type="entry name" value="Cyt_P450_CS"/>
</dbReference>
<dbReference type="PRINTS" id="PR00463">
    <property type="entry name" value="EP450I"/>
</dbReference>
<evidence type="ECO:0000256" key="5">
    <source>
        <dbReference type="ARBA" id="ARBA00022617"/>
    </source>
</evidence>
<dbReference type="GO" id="GO:0005506">
    <property type="term" value="F:iron ion binding"/>
    <property type="evidence" value="ECO:0007669"/>
    <property type="project" value="InterPro"/>
</dbReference>
<evidence type="ECO:0000256" key="10">
    <source>
        <dbReference type="ARBA" id="ARBA00023033"/>
    </source>
</evidence>
<dbReference type="GO" id="GO:0020037">
    <property type="term" value="F:heme binding"/>
    <property type="evidence" value="ECO:0007669"/>
    <property type="project" value="InterPro"/>
</dbReference>
<evidence type="ECO:0000256" key="9">
    <source>
        <dbReference type="ARBA" id="ARBA00023004"/>
    </source>
</evidence>
<evidence type="ECO:0000313" key="16">
    <source>
        <dbReference type="Proteomes" id="UP000728032"/>
    </source>
</evidence>
<dbReference type="PANTHER" id="PTHR24302">
    <property type="entry name" value="CYTOCHROME P450 FAMILY 3"/>
    <property type="match status" value="1"/>
</dbReference>
<evidence type="ECO:0000256" key="8">
    <source>
        <dbReference type="ARBA" id="ARBA00023002"/>
    </source>
</evidence>
<dbReference type="InterPro" id="IPR001128">
    <property type="entry name" value="Cyt_P450"/>
</dbReference>
<dbReference type="OrthoDB" id="6408550at2759"/>
<gene>
    <name evidence="15" type="ORF">ONB1V03_LOCUS4905</name>
</gene>
<comment type="subcellular location">
    <subcellularLocation>
        <location evidence="3">Endoplasmic reticulum membrane</location>
        <topology evidence="3">Peripheral membrane protein</topology>
    </subcellularLocation>
    <subcellularLocation>
        <location evidence="2">Microsome membrane</location>
        <topology evidence="2">Peripheral membrane protein</topology>
    </subcellularLocation>
</comment>
<dbReference type="InterPro" id="IPR036396">
    <property type="entry name" value="Cyt_P450_sf"/>
</dbReference>
<accession>A0A7R9LNF4</accession>
<dbReference type="GO" id="GO:0016705">
    <property type="term" value="F:oxidoreductase activity, acting on paired donors, with incorporation or reduction of molecular oxygen"/>
    <property type="evidence" value="ECO:0007669"/>
    <property type="project" value="InterPro"/>
</dbReference>
<evidence type="ECO:0000256" key="13">
    <source>
        <dbReference type="RuleBase" id="RU000461"/>
    </source>
</evidence>
<dbReference type="GO" id="GO:0005789">
    <property type="term" value="C:endoplasmic reticulum membrane"/>
    <property type="evidence" value="ECO:0007669"/>
    <property type="project" value="UniProtKB-SubCell"/>
</dbReference>
<evidence type="ECO:0000256" key="3">
    <source>
        <dbReference type="ARBA" id="ARBA00004406"/>
    </source>
</evidence>
<evidence type="ECO:0000256" key="11">
    <source>
        <dbReference type="ARBA" id="ARBA00043906"/>
    </source>
</evidence>
<keyword evidence="10 13" id="KW-0503">Monooxygenase</keyword>